<dbReference type="Proteomes" id="UP000507470">
    <property type="component" value="Unassembled WGS sequence"/>
</dbReference>
<keyword evidence="9" id="KW-1185">Reference proteome</keyword>
<evidence type="ECO:0000313" key="8">
    <source>
        <dbReference type="EMBL" id="CAC5392374.1"/>
    </source>
</evidence>
<dbReference type="GO" id="GO:0008270">
    <property type="term" value="F:zinc ion binding"/>
    <property type="evidence" value="ECO:0007669"/>
    <property type="project" value="UniProtKB-KW"/>
</dbReference>
<evidence type="ECO:0000256" key="5">
    <source>
        <dbReference type="PROSITE-ProRule" id="PRU00042"/>
    </source>
</evidence>
<dbReference type="OrthoDB" id="6138345at2759"/>
<dbReference type="AlphaFoldDB" id="A0A6J8CBF8"/>
<evidence type="ECO:0000256" key="2">
    <source>
        <dbReference type="ARBA" id="ARBA00022737"/>
    </source>
</evidence>
<dbReference type="InterPro" id="IPR036236">
    <property type="entry name" value="Znf_C2H2_sf"/>
</dbReference>
<dbReference type="GO" id="GO:0000981">
    <property type="term" value="F:DNA-binding transcription factor activity, RNA polymerase II-specific"/>
    <property type="evidence" value="ECO:0007669"/>
    <property type="project" value="TreeGrafter"/>
</dbReference>
<evidence type="ECO:0000256" key="1">
    <source>
        <dbReference type="ARBA" id="ARBA00022723"/>
    </source>
</evidence>
<dbReference type="PROSITE" id="PS00028">
    <property type="entry name" value="ZINC_FINGER_C2H2_1"/>
    <property type="match status" value="3"/>
</dbReference>
<keyword evidence="1" id="KW-0479">Metal-binding</keyword>
<evidence type="ECO:0000259" key="7">
    <source>
        <dbReference type="PROSITE" id="PS50157"/>
    </source>
</evidence>
<dbReference type="PANTHER" id="PTHR24409">
    <property type="entry name" value="ZINC FINGER PROTEIN 142"/>
    <property type="match status" value="1"/>
</dbReference>
<keyword evidence="2" id="KW-0677">Repeat</keyword>
<proteinExistence type="predicted"/>
<feature type="domain" description="C2H2-type" evidence="7">
    <location>
        <begin position="3"/>
        <end position="31"/>
    </location>
</feature>
<dbReference type="Gene3D" id="3.30.160.60">
    <property type="entry name" value="Classic Zinc Finger"/>
    <property type="match status" value="1"/>
</dbReference>
<dbReference type="EMBL" id="CACVKT020004971">
    <property type="protein sequence ID" value="CAC5392374.1"/>
    <property type="molecule type" value="Genomic_DNA"/>
</dbReference>
<dbReference type="SMART" id="SM00355">
    <property type="entry name" value="ZnF_C2H2"/>
    <property type="match status" value="3"/>
</dbReference>
<feature type="compositionally biased region" description="Polar residues" evidence="6">
    <location>
        <begin position="103"/>
        <end position="119"/>
    </location>
</feature>
<feature type="domain" description="C2H2-type" evidence="7">
    <location>
        <begin position="128"/>
        <end position="151"/>
    </location>
</feature>
<evidence type="ECO:0000256" key="3">
    <source>
        <dbReference type="ARBA" id="ARBA00022771"/>
    </source>
</evidence>
<dbReference type="PROSITE" id="PS50157">
    <property type="entry name" value="ZINC_FINGER_C2H2_2"/>
    <property type="match status" value="2"/>
</dbReference>
<dbReference type="Pfam" id="PF00096">
    <property type="entry name" value="zf-C2H2"/>
    <property type="match status" value="1"/>
</dbReference>
<keyword evidence="3 5" id="KW-0863">Zinc-finger</keyword>
<accession>A0A6J8CBF8</accession>
<feature type="compositionally biased region" description="Low complexity" evidence="6">
    <location>
        <begin position="87"/>
        <end position="102"/>
    </location>
</feature>
<reference evidence="8 9" key="1">
    <citation type="submission" date="2020-06" db="EMBL/GenBank/DDBJ databases">
        <authorList>
            <person name="Li R."/>
            <person name="Bekaert M."/>
        </authorList>
    </citation>
    <scope>NUCLEOTIDE SEQUENCE [LARGE SCALE GENOMIC DNA]</scope>
    <source>
        <strain evidence="9">wild</strain>
    </source>
</reference>
<evidence type="ECO:0000256" key="6">
    <source>
        <dbReference type="SAM" id="MobiDB-lite"/>
    </source>
</evidence>
<keyword evidence="4" id="KW-0862">Zinc</keyword>
<dbReference type="InterPro" id="IPR013087">
    <property type="entry name" value="Znf_C2H2_type"/>
</dbReference>
<protein>
    <recommendedName>
        <fullName evidence="7">C2H2-type domain-containing protein</fullName>
    </recommendedName>
</protein>
<evidence type="ECO:0000313" key="9">
    <source>
        <dbReference type="Proteomes" id="UP000507470"/>
    </source>
</evidence>
<feature type="region of interest" description="Disordered" evidence="6">
    <location>
        <begin position="74"/>
        <end position="125"/>
    </location>
</feature>
<evidence type="ECO:0000256" key="4">
    <source>
        <dbReference type="ARBA" id="ARBA00022833"/>
    </source>
</evidence>
<dbReference type="PANTHER" id="PTHR24409:SF418">
    <property type="entry name" value="SI:CH73-221F6.1"/>
    <property type="match status" value="1"/>
</dbReference>
<feature type="compositionally biased region" description="Polar residues" evidence="6">
    <location>
        <begin position="76"/>
        <end position="86"/>
    </location>
</feature>
<dbReference type="SUPFAM" id="SSF57667">
    <property type="entry name" value="beta-beta-alpha zinc fingers"/>
    <property type="match status" value="1"/>
</dbReference>
<dbReference type="GO" id="GO:0005634">
    <property type="term" value="C:nucleus"/>
    <property type="evidence" value="ECO:0007669"/>
    <property type="project" value="TreeGrafter"/>
</dbReference>
<gene>
    <name evidence="8" type="ORF">MCOR_27313</name>
</gene>
<organism evidence="8 9">
    <name type="scientific">Mytilus coruscus</name>
    <name type="common">Sea mussel</name>
    <dbReference type="NCBI Taxonomy" id="42192"/>
    <lineage>
        <taxon>Eukaryota</taxon>
        <taxon>Metazoa</taxon>
        <taxon>Spiralia</taxon>
        <taxon>Lophotrochozoa</taxon>
        <taxon>Mollusca</taxon>
        <taxon>Bivalvia</taxon>
        <taxon>Autobranchia</taxon>
        <taxon>Pteriomorphia</taxon>
        <taxon>Mytilida</taxon>
        <taxon>Mytiloidea</taxon>
        <taxon>Mytilidae</taxon>
        <taxon>Mytilinae</taxon>
        <taxon>Mytilus</taxon>
    </lineage>
</organism>
<dbReference type="GO" id="GO:0000977">
    <property type="term" value="F:RNA polymerase II transcription regulatory region sequence-specific DNA binding"/>
    <property type="evidence" value="ECO:0007669"/>
    <property type="project" value="TreeGrafter"/>
</dbReference>
<name>A0A6J8CBF8_MYTCO</name>
<sequence>MEHQCLICGKTYTLKKDLQRHNDSIHGNNMFTCLKCNKRVNRKDKYSEHGNCKYCDLSFETKSDCDLHVTSRHSGKNISVSKKGSTSSQPGPNSASNPNGPSTQSPKPGPSSNSLQPEPSSRLEDRSFRCGRCNASFTDRRQLYLHDMREHYQTGTGAIQSRPCQNDQATWEVDDDDDLKKVYESNAPLILENHQESSVSSTFNVPLTNDFSVPQLMEQAQQIYDRQGHAFRLNLEFGVILHVLRNTETGDYRYFRAYANESLFKRPVYISRRRDLNRLRLRLERFSVTNFILRQRPDTKWKPYLITNVRFVIYHLNYPLGYIGNQLPEYITASKSIIALNKSRKGIAYKYHLCAFRCLAVHRGHQRIDLEAHTTHLYGEWIQFAPDKHLDVEADAKKFKGLPLH</sequence>